<gene>
    <name evidence="14" type="ORF">PVK37_19385</name>
</gene>
<comment type="similarity">
    <text evidence="3">Belongs to the multi antimicrobial extrusion (MATE) (TC 2.A.66.1) family.</text>
</comment>
<feature type="transmembrane region" description="Helical" evidence="13">
    <location>
        <begin position="163"/>
        <end position="182"/>
    </location>
</feature>
<feature type="transmembrane region" description="Helical" evidence="13">
    <location>
        <begin position="188"/>
        <end position="209"/>
    </location>
</feature>
<dbReference type="PANTHER" id="PTHR43298:SF2">
    <property type="entry name" value="FMN_FAD EXPORTER YEEO-RELATED"/>
    <property type="match status" value="1"/>
</dbReference>
<feature type="transmembrane region" description="Helical" evidence="13">
    <location>
        <begin position="130"/>
        <end position="151"/>
    </location>
</feature>
<dbReference type="InterPro" id="IPR048279">
    <property type="entry name" value="MdtK-like"/>
</dbReference>
<feature type="transmembrane region" description="Helical" evidence="13">
    <location>
        <begin position="53"/>
        <end position="74"/>
    </location>
</feature>
<dbReference type="RefSeq" id="WP_275028906.1">
    <property type="nucleotide sequence ID" value="NZ_CP118615.1"/>
</dbReference>
<evidence type="ECO:0000256" key="4">
    <source>
        <dbReference type="ARBA" id="ARBA00020268"/>
    </source>
</evidence>
<keyword evidence="5" id="KW-0813">Transport</keyword>
<name>A0ABY7ZID0_9ACTN</name>
<keyword evidence="8 13" id="KW-0812">Transmembrane</keyword>
<evidence type="ECO:0000256" key="13">
    <source>
        <dbReference type="SAM" id="Phobius"/>
    </source>
</evidence>
<feature type="transmembrane region" description="Helical" evidence="13">
    <location>
        <begin position="307"/>
        <end position="329"/>
    </location>
</feature>
<dbReference type="InterPro" id="IPR050222">
    <property type="entry name" value="MATE_MdtK"/>
</dbReference>
<evidence type="ECO:0000313" key="14">
    <source>
        <dbReference type="EMBL" id="WDZ82633.1"/>
    </source>
</evidence>
<feature type="transmembrane region" description="Helical" evidence="13">
    <location>
        <begin position="377"/>
        <end position="396"/>
    </location>
</feature>
<comment type="subcellular location">
    <subcellularLocation>
        <location evidence="2">Cell membrane</location>
        <topology evidence="2">Multi-pass membrane protein</topology>
    </subcellularLocation>
</comment>
<dbReference type="PANTHER" id="PTHR43298">
    <property type="entry name" value="MULTIDRUG RESISTANCE PROTEIN NORM-RELATED"/>
    <property type="match status" value="1"/>
</dbReference>
<keyword evidence="7" id="KW-1003">Cell membrane</keyword>
<keyword evidence="9 13" id="KW-1133">Transmembrane helix</keyword>
<organism evidence="14 15">
    <name type="scientific">Micromonospora cathayae</name>
    <dbReference type="NCBI Taxonomy" id="3028804"/>
    <lineage>
        <taxon>Bacteria</taxon>
        <taxon>Bacillati</taxon>
        <taxon>Actinomycetota</taxon>
        <taxon>Actinomycetes</taxon>
        <taxon>Micromonosporales</taxon>
        <taxon>Micromonosporaceae</taxon>
        <taxon>Micromonospora</taxon>
    </lineage>
</organism>
<dbReference type="EMBL" id="CP118615">
    <property type="protein sequence ID" value="WDZ82633.1"/>
    <property type="molecule type" value="Genomic_DNA"/>
</dbReference>
<evidence type="ECO:0000313" key="15">
    <source>
        <dbReference type="Proteomes" id="UP001219605"/>
    </source>
</evidence>
<reference evidence="14 15" key="1">
    <citation type="submission" date="2023-02" db="EMBL/GenBank/DDBJ databases">
        <authorList>
            <person name="Mo P."/>
        </authorList>
    </citation>
    <scope>NUCLEOTIDE SEQUENCE [LARGE SCALE GENOMIC DNA]</scope>
    <source>
        <strain evidence="14 15">HUAS 3</strain>
    </source>
</reference>
<keyword evidence="10" id="KW-0406">Ion transport</keyword>
<sequence>MTSGPAVRRIVGFALPLTAANLLQQGYLLVDSIVVGRYVGVEGLAVVGATGPLFYLLNAMFIGLGTAFTIRLAHLRGAGQHEDRRAVVRALALTTVVWSVGCVALATVLAGPALALMGIHGDLAADAQRFFAMLSLGFPGIFGSAAVSAYFRGLGDSRAAMWVQGFGSVVNVVLVWILVAVLDAGVSGAALATAAASTLALVVGLAHAARVHPVTGGRSTPAVRRELTDAVRLGLPLASQHIILAVGIMALVWVIQRYGETVMAAFTVVSRIELFTGMLFLDLSGAVTAFVAQNLGHGDRSRARYGLVRTLGLTVGLSVLVGAAVMLARSPIAALFTEDPAARALTERYILIIYPFLALYTVMVVVHGYLNGARRTTAPLICTVIAFVLVQIPVAYLFHGPFGIDAVMWAQVAGWSAGLAYSLFCLRDVLFSRPAPALAPAR</sequence>
<dbReference type="PIRSF" id="PIRSF006603">
    <property type="entry name" value="DinF"/>
    <property type="match status" value="1"/>
</dbReference>
<keyword evidence="6" id="KW-0050">Antiport</keyword>
<evidence type="ECO:0000256" key="1">
    <source>
        <dbReference type="ARBA" id="ARBA00003408"/>
    </source>
</evidence>
<evidence type="ECO:0000256" key="9">
    <source>
        <dbReference type="ARBA" id="ARBA00022989"/>
    </source>
</evidence>
<feature type="transmembrane region" description="Helical" evidence="13">
    <location>
        <begin position="86"/>
        <end position="110"/>
    </location>
</feature>
<evidence type="ECO:0000256" key="7">
    <source>
        <dbReference type="ARBA" id="ARBA00022475"/>
    </source>
</evidence>
<evidence type="ECO:0000256" key="6">
    <source>
        <dbReference type="ARBA" id="ARBA00022449"/>
    </source>
</evidence>
<evidence type="ECO:0000256" key="8">
    <source>
        <dbReference type="ARBA" id="ARBA00022692"/>
    </source>
</evidence>
<feature type="transmembrane region" description="Helical" evidence="13">
    <location>
        <begin position="349"/>
        <end position="370"/>
    </location>
</feature>
<proteinExistence type="inferred from homology"/>
<protein>
    <recommendedName>
        <fullName evidence="4">Probable multidrug resistance protein NorM</fullName>
    </recommendedName>
    <alternativeName>
        <fullName evidence="12">Multidrug-efflux transporter</fullName>
    </alternativeName>
</protein>
<evidence type="ECO:0000256" key="10">
    <source>
        <dbReference type="ARBA" id="ARBA00023065"/>
    </source>
</evidence>
<dbReference type="Proteomes" id="UP001219605">
    <property type="component" value="Chromosome"/>
</dbReference>
<evidence type="ECO:0000256" key="2">
    <source>
        <dbReference type="ARBA" id="ARBA00004651"/>
    </source>
</evidence>
<dbReference type="InterPro" id="IPR002528">
    <property type="entry name" value="MATE_fam"/>
</dbReference>
<feature type="transmembrane region" description="Helical" evidence="13">
    <location>
        <begin position="275"/>
        <end position="295"/>
    </location>
</feature>
<accession>A0ABY7ZID0</accession>
<evidence type="ECO:0000256" key="12">
    <source>
        <dbReference type="ARBA" id="ARBA00031636"/>
    </source>
</evidence>
<dbReference type="Pfam" id="PF01554">
    <property type="entry name" value="MatE"/>
    <property type="match status" value="2"/>
</dbReference>
<evidence type="ECO:0000256" key="3">
    <source>
        <dbReference type="ARBA" id="ARBA00010199"/>
    </source>
</evidence>
<dbReference type="NCBIfam" id="TIGR00797">
    <property type="entry name" value="matE"/>
    <property type="match status" value="1"/>
</dbReference>
<feature type="transmembrane region" description="Helical" evidence="13">
    <location>
        <begin position="408"/>
        <end position="426"/>
    </location>
</feature>
<comment type="function">
    <text evidence="1">Multidrug efflux pump.</text>
</comment>
<keyword evidence="15" id="KW-1185">Reference proteome</keyword>
<feature type="transmembrane region" description="Helical" evidence="13">
    <location>
        <begin position="230"/>
        <end position="255"/>
    </location>
</feature>
<keyword evidence="11 13" id="KW-0472">Membrane</keyword>
<evidence type="ECO:0000256" key="11">
    <source>
        <dbReference type="ARBA" id="ARBA00023136"/>
    </source>
</evidence>
<evidence type="ECO:0000256" key="5">
    <source>
        <dbReference type="ARBA" id="ARBA00022448"/>
    </source>
</evidence>